<dbReference type="SUPFAM" id="SSF54106">
    <property type="entry name" value="LysM domain"/>
    <property type="match status" value="1"/>
</dbReference>
<dbReference type="RefSeq" id="WP_068645740.1">
    <property type="nucleotide sequence ID" value="NZ_CP043611.1"/>
</dbReference>
<feature type="domain" description="LysM" evidence="1">
    <location>
        <begin position="345"/>
        <end position="388"/>
    </location>
</feature>
<dbReference type="Gene3D" id="3.10.350.10">
    <property type="entry name" value="LysM domain"/>
    <property type="match status" value="1"/>
</dbReference>
<dbReference type="Pfam" id="PF20918">
    <property type="entry name" value="SPOCS_spoVID-N"/>
    <property type="match status" value="1"/>
</dbReference>
<sequence>MFDQSYGLRFDIYERIQLSEEVAGIAELEEIELLPYIQVISQEDQAALRGHLILTGLYRGEGEENASQRLEHYIPVEITVPLNRVTSLDEIGVEIENFDVDLLSERSLNITGVLSLRGIESFANDTSSWNAEDFTVVHSPDQQLDYNESPRPSVEDVAYTNLELSDEHTFGISDSVGFGDQDGYGTDGIHTPLLHTEDETARQKDHSNVWNIGLKDTKEHFAVNEIVVEPISHDENEHSTLDLLEEELSPVVTSPEVVQDEEKSELRIGLGSKREVPATTQDNVGLSSILTSSRLRTQRDQEQQAQEEQLIAQEINHEHLTNEDVQWKSLFLGGSSERTPFSKVRLCIVQREETLDLIADRYQLSPRELLLYNRLSEQTIEEGQILYIP</sequence>
<dbReference type="EMBL" id="LVJI01000001">
    <property type="protein sequence ID" value="OAB48091.1"/>
    <property type="molecule type" value="Genomic_DNA"/>
</dbReference>
<dbReference type="PROSITE" id="PS51782">
    <property type="entry name" value="LYSM"/>
    <property type="match status" value="1"/>
</dbReference>
<name>A0A168QQZ1_9BACL</name>
<comment type="caution">
    <text evidence="2">The sequence shown here is derived from an EMBL/GenBank/DDBJ whole genome shotgun (WGS) entry which is preliminary data.</text>
</comment>
<proteinExistence type="predicted"/>
<evidence type="ECO:0000259" key="1">
    <source>
        <dbReference type="PROSITE" id="PS51782"/>
    </source>
</evidence>
<dbReference type="InterPro" id="IPR036779">
    <property type="entry name" value="LysM_dom_sf"/>
</dbReference>
<dbReference type="Pfam" id="PF01476">
    <property type="entry name" value="LysM"/>
    <property type="match status" value="1"/>
</dbReference>
<protein>
    <recommendedName>
        <fullName evidence="1">LysM domain-containing protein</fullName>
    </recommendedName>
</protein>
<dbReference type="InterPro" id="IPR048862">
    <property type="entry name" value="SPOCS_spoVID_N"/>
</dbReference>
<evidence type="ECO:0000313" key="3">
    <source>
        <dbReference type="Proteomes" id="UP000077355"/>
    </source>
</evidence>
<keyword evidence="3" id="KW-1185">Reference proteome</keyword>
<dbReference type="AlphaFoldDB" id="A0A168QQZ1"/>
<gene>
    <name evidence="2" type="ORF">PBAT_00130</name>
</gene>
<evidence type="ECO:0000313" key="2">
    <source>
        <dbReference type="EMBL" id="OAB48091.1"/>
    </source>
</evidence>
<accession>A0A168QQZ1</accession>
<dbReference type="SMART" id="SM00257">
    <property type="entry name" value="LysM"/>
    <property type="match status" value="1"/>
</dbReference>
<dbReference type="Proteomes" id="UP000077355">
    <property type="component" value="Unassembled WGS sequence"/>
</dbReference>
<dbReference type="InterPro" id="IPR018392">
    <property type="entry name" value="LysM"/>
</dbReference>
<reference evidence="2 3" key="1">
    <citation type="submission" date="2016-03" db="EMBL/GenBank/DDBJ databases">
        <title>Draft genome sequence of Paenibacillus antarcticus CECT 5836.</title>
        <authorList>
            <person name="Shin S.-K."/>
            <person name="Yi H."/>
        </authorList>
    </citation>
    <scope>NUCLEOTIDE SEQUENCE [LARGE SCALE GENOMIC DNA]</scope>
    <source>
        <strain evidence="2 3">CECT 5836</strain>
    </source>
</reference>
<organism evidence="2 3">
    <name type="scientific">Paenibacillus antarcticus</name>
    <dbReference type="NCBI Taxonomy" id="253703"/>
    <lineage>
        <taxon>Bacteria</taxon>
        <taxon>Bacillati</taxon>
        <taxon>Bacillota</taxon>
        <taxon>Bacilli</taxon>
        <taxon>Bacillales</taxon>
        <taxon>Paenibacillaceae</taxon>
        <taxon>Paenibacillus</taxon>
    </lineage>
</organism>